<evidence type="ECO:0000256" key="4">
    <source>
        <dbReference type="PROSITE-ProRule" id="PRU00042"/>
    </source>
</evidence>
<dbReference type="InterPro" id="IPR001356">
    <property type="entry name" value="HD"/>
</dbReference>
<dbReference type="GO" id="GO:0000981">
    <property type="term" value="F:DNA-binding transcription factor activity, RNA polymerase II-specific"/>
    <property type="evidence" value="ECO:0007669"/>
    <property type="project" value="InterPro"/>
</dbReference>
<evidence type="ECO:0000256" key="2">
    <source>
        <dbReference type="ARBA" id="ARBA00023155"/>
    </source>
</evidence>
<evidence type="ECO:0000256" key="5">
    <source>
        <dbReference type="PROSITE-ProRule" id="PRU00108"/>
    </source>
</evidence>
<feature type="domain" description="Homeobox" evidence="7">
    <location>
        <begin position="160"/>
        <end position="223"/>
    </location>
</feature>
<dbReference type="SMART" id="SM00355">
    <property type="entry name" value="ZnF_C2H2"/>
    <property type="match status" value="2"/>
</dbReference>
<feature type="domain" description="C2H2-type" evidence="8">
    <location>
        <begin position="350"/>
        <end position="373"/>
    </location>
</feature>
<name>A0A9P4IZG8_9PEZI</name>
<dbReference type="EMBL" id="ML996091">
    <property type="protein sequence ID" value="KAF2149674.1"/>
    <property type="molecule type" value="Genomic_DNA"/>
</dbReference>
<evidence type="ECO:0000313" key="9">
    <source>
        <dbReference type="EMBL" id="KAF2149674.1"/>
    </source>
</evidence>
<dbReference type="InterPro" id="IPR008422">
    <property type="entry name" value="KN_HD"/>
</dbReference>
<feature type="compositionally biased region" description="Basic residues" evidence="6">
    <location>
        <begin position="217"/>
        <end position="234"/>
    </location>
</feature>
<comment type="caution">
    <text evidence="9">The sequence shown here is derived from an EMBL/GenBank/DDBJ whole genome shotgun (WGS) entry which is preliminary data.</text>
</comment>
<keyword evidence="2 5" id="KW-0371">Homeobox</keyword>
<dbReference type="PANTHER" id="PTHR11850">
    <property type="entry name" value="HOMEOBOX PROTEIN TRANSCRIPTION FACTORS"/>
    <property type="match status" value="1"/>
</dbReference>
<dbReference type="PROSITE" id="PS00028">
    <property type="entry name" value="ZINC_FINGER_C2H2_1"/>
    <property type="match status" value="1"/>
</dbReference>
<keyword evidence="4" id="KW-0862">Zinc</keyword>
<accession>A0A9P4IZG8</accession>
<reference evidence="9" key="1">
    <citation type="journal article" date="2020" name="Stud. Mycol.">
        <title>101 Dothideomycetes genomes: a test case for predicting lifestyles and emergence of pathogens.</title>
        <authorList>
            <person name="Haridas S."/>
            <person name="Albert R."/>
            <person name="Binder M."/>
            <person name="Bloem J."/>
            <person name="Labutti K."/>
            <person name="Salamov A."/>
            <person name="Andreopoulos B."/>
            <person name="Baker S."/>
            <person name="Barry K."/>
            <person name="Bills G."/>
            <person name="Bluhm B."/>
            <person name="Cannon C."/>
            <person name="Castanera R."/>
            <person name="Culley D."/>
            <person name="Daum C."/>
            <person name="Ezra D."/>
            <person name="Gonzalez J."/>
            <person name="Henrissat B."/>
            <person name="Kuo A."/>
            <person name="Liang C."/>
            <person name="Lipzen A."/>
            <person name="Lutzoni F."/>
            <person name="Magnuson J."/>
            <person name="Mondo S."/>
            <person name="Nolan M."/>
            <person name="Ohm R."/>
            <person name="Pangilinan J."/>
            <person name="Park H.-J."/>
            <person name="Ramirez L."/>
            <person name="Alfaro M."/>
            <person name="Sun H."/>
            <person name="Tritt A."/>
            <person name="Yoshinaga Y."/>
            <person name="Zwiers L.-H."/>
            <person name="Turgeon B."/>
            <person name="Goodwin S."/>
            <person name="Spatafora J."/>
            <person name="Crous P."/>
            <person name="Grigoriev I."/>
        </authorList>
    </citation>
    <scope>NUCLEOTIDE SEQUENCE</scope>
    <source>
        <strain evidence="9">CBS 260.36</strain>
    </source>
</reference>
<evidence type="ECO:0000259" key="7">
    <source>
        <dbReference type="PROSITE" id="PS50071"/>
    </source>
</evidence>
<evidence type="ECO:0008006" key="11">
    <source>
        <dbReference type="Google" id="ProtNLM"/>
    </source>
</evidence>
<dbReference type="Proteomes" id="UP000799439">
    <property type="component" value="Unassembled WGS sequence"/>
</dbReference>
<keyword evidence="1 5" id="KW-0238">DNA-binding</keyword>
<dbReference type="PROSITE" id="PS50157">
    <property type="entry name" value="ZINC_FINGER_C2H2_2"/>
    <property type="match status" value="1"/>
</dbReference>
<evidence type="ECO:0000259" key="8">
    <source>
        <dbReference type="PROSITE" id="PS50157"/>
    </source>
</evidence>
<evidence type="ECO:0000256" key="1">
    <source>
        <dbReference type="ARBA" id="ARBA00023125"/>
    </source>
</evidence>
<protein>
    <recommendedName>
        <fullName evidence="11">Homeobox domain-containing protein</fullName>
    </recommendedName>
</protein>
<feature type="region of interest" description="Disordered" evidence="6">
    <location>
        <begin position="217"/>
        <end position="240"/>
    </location>
</feature>
<keyword evidence="4" id="KW-0479">Metal-binding</keyword>
<feature type="DNA-binding region" description="Homeobox" evidence="5">
    <location>
        <begin position="162"/>
        <end position="224"/>
    </location>
</feature>
<evidence type="ECO:0000313" key="10">
    <source>
        <dbReference type="Proteomes" id="UP000799439"/>
    </source>
</evidence>
<dbReference type="SMART" id="SM00389">
    <property type="entry name" value="HOX"/>
    <property type="match status" value="1"/>
</dbReference>
<keyword evidence="10" id="KW-1185">Reference proteome</keyword>
<proteinExistence type="predicted"/>
<dbReference type="PROSITE" id="PS00027">
    <property type="entry name" value="HOMEOBOX_1"/>
    <property type="match status" value="1"/>
</dbReference>
<dbReference type="OrthoDB" id="10056939at2759"/>
<dbReference type="AlphaFoldDB" id="A0A9P4IZG8"/>
<dbReference type="CDD" id="cd00086">
    <property type="entry name" value="homeodomain"/>
    <property type="match status" value="1"/>
</dbReference>
<dbReference type="PROSITE" id="PS50071">
    <property type="entry name" value="HOMEOBOX_2"/>
    <property type="match status" value="1"/>
</dbReference>
<feature type="region of interest" description="Disordered" evidence="6">
    <location>
        <begin position="144"/>
        <end position="171"/>
    </location>
</feature>
<evidence type="ECO:0000256" key="3">
    <source>
        <dbReference type="ARBA" id="ARBA00023242"/>
    </source>
</evidence>
<keyword evidence="3 5" id="KW-0539">Nucleus</keyword>
<dbReference type="Pfam" id="PF05920">
    <property type="entry name" value="Homeobox_KN"/>
    <property type="match status" value="1"/>
</dbReference>
<dbReference type="InterPro" id="IPR013087">
    <property type="entry name" value="Znf_C2H2_type"/>
</dbReference>
<organism evidence="9 10">
    <name type="scientific">Myriangium duriaei CBS 260.36</name>
    <dbReference type="NCBI Taxonomy" id="1168546"/>
    <lineage>
        <taxon>Eukaryota</taxon>
        <taxon>Fungi</taxon>
        <taxon>Dikarya</taxon>
        <taxon>Ascomycota</taxon>
        <taxon>Pezizomycotina</taxon>
        <taxon>Dothideomycetes</taxon>
        <taxon>Dothideomycetidae</taxon>
        <taxon>Myriangiales</taxon>
        <taxon>Myriangiaceae</taxon>
        <taxon>Myriangium</taxon>
    </lineage>
</organism>
<dbReference type="SUPFAM" id="SSF46689">
    <property type="entry name" value="Homeodomain-like"/>
    <property type="match status" value="1"/>
</dbReference>
<sequence length="553" mass="62994">MSKRHETLNGLEACLQSDIQDDPAPGQLFRHSSASGDLRSDVHPAVKVVDNTEELSIEEFFRKNGARRSPQPCTHCRRLRLQCLILQTTTANPNPIRSCSSCVALFRECSLSGSLKRHPSTFETSDPVIGQLHGVFEEPEIPPRQPSLTQEDGPPWNVSTKVSKRPTSRATMKTRPLRTWLMCHPDNPYPSEEEKFNLARLSGLSSIQVNNWFTNARRRQKHQKSASHNRHFRHGSPVPESFFSSMTPLERWQNSPPDEEPASVEAIQGAMSFPATTSEDDWLPLDPTDDLFGSSISVGSDLPPSYDLNSNSSSAVSSCGSQTSFHRVPRARSRIGSDRSTCSSSNAYTLDCTFCTRRFKKKYDWSRHERTVHIAGLTTWICGTLVAPEEPPYVWRKDPPAPQCIFCGIQSPTAEHFHLHNFIACAERTEAERTFFRKDHFWQHLDKFHGCRRWEGWEINRMIDRAQVTHDGICSRCGFCQEELRGWEARAQHLSSHFRSGMTMEDWIGDCGIEDTWRPLLQKVERAYNHPSDQTMLELDNDIAELFPEIELT</sequence>
<dbReference type="GO" id="GO:0005634">
    <property type="term" value="C:nucleus"/>
    <property type="evidence" value="ECO:0007669"/>
    <property type="project" value="UniProtKB-SubCell"/>
</dbReference>
<dbReference type="InterPro" id="IPR009057">
    <property type="entry name" value="Homeodomain-like_sf"/>
</dbReference>
<dbReference type="GO" id="GO:0003677">
    <property type="term" value="F:DNA binding"/>
    <property type="evidence" value="ECO:0007669"/>
    <property type="project" value="UniProtKB-UniRule"/>
</dbReference>
<comment type="subcellular location">
    <subcellularLocation>
        <location evidence="5">Nucleus</location>
    </subcellularLocation>
</comment>
<evidence type="ECO:0000256" key="6">
    <source>
        <dbReference type="SAM" id="MobiDB-lite"/>
    </source>
</evidence>
<gene>
    <name evidence="9" type="ORF">K461DRAFT_282065</name>
</gene>
<dbReference type="GO" id="GO:0008270">
    <property type="term" value="F:zinc ion binding"/>
    <property type="evidence" value="ECO:0007669"/>
    <property type="project" value="UniProtKB-KW"/>
</dbReference>
<dbReference type="InterPro" id="IPR050224">
    <property type="entry name" value="TALE_homeobox"/>
</dbReference>
<dbReference type="Gene3D" id="1.10.10.60">
    <property type="entry name" value="Homeodomain-like"/>
    <property type="match status" value="1"/>
</dbReference>
<dbReference type="InterPro" id="IPR017970">
    <property type="entry name" value="Homeobox_CS"/>
</dbReference>
<keyword evidence="4" id="KW-0863">Zinc-finger</keyword>